<name>A0A382P0B6_9ZZZZ</name>
<feature type="non-terminal residue" evidence="1">
    <location>
        <position position="49"/>
    </location>
</feature>
<dbReference type="EMBL" id="UINC01103718">
    <property type="protein sequence ID" value="SVC66310.1"/>
    <property type="molecule type" value="Genomic_DNA"/>
</dbReference>
<gene>
    <name evidence="1" type="ORF">METZ01_LOCUS319164</name>
</gene>
<organism evidence="1">
    <name type="scientific">marine metagenome</name>
    <dbReference type="NCBI Taxonomy" id="408172"/>
    <lineage>
        <taxon>unclassified sequences</taxon>
        <taxon>metagenomes</taxon>
        <taxon>ecological metagenomes</taxon>
    </lineage>
</organism>
<proteinExistence type="predicted"/>
<evidence type="ECO:0000313" key="1">
    <source>
        <dbReference type="EMBL" id="SVC66310.1"/>
    </source>
</evidence>
<protein>
    <recommendedName>
        <fullName evidence="2">Glycosyltransferase subfamily 4-like N-terminal domain-containing protein</fullName>
    </recommendedName>
</protein>
<reference evidence="1" key="1">
    <citation type="submission" date="2018-05" db="EMBL/GenBank/DDBJ databases">
        <authorList>
            <person name="Lanie J.A."/>
            <person name="Ng W.-L."/>
            <person name="Kazmierczak K.M."/>
            <person name="Andrzejewski T.M."/>
            <person name="Davidsen T.M."/>
            <person name="Wayne K.J."/>
            <person name="Tettelin H."/>
            <person name="Glass J.I."/>
            <person name="Rusch D."/>
            <person name="Podicherti R."/>
            <person name="Tsui H.-C.T."/>
            <person name="Winkler M.E."/>
        </authorList>
    </citation>
    <scope>NUCLEOTIDE SEQUENCE</scope>
</reference>
<sequence length="49" mass="5817">MKVALVHYWFYGMRGGEKVVTEILRLFPEADVFTHLYVPDNLDPEIIRH</sequence>
<accession>A0A382P0B6</accession>
<dbReference type="AlphaFoldDB" id="A0A382P0B6"/>
<evidence type="ECO:0008006" key="2">
    <source>
        <dbReference type="Google" id="ProtNLM"/>
    </source>
</evidence>